<dbReference type="PROSITE" id="PS00370">
    <property type="entry name" value="PEP_ENZYMES_PHOS_SITE"/>
    <property type="match status" value="1"/>
</dbReference>
<comment type="caution">
    <text evidence="18">The sequence shown here is derived from an EMBL/GenBank/DDBJ whole genome shotgun (WGS) entry which is preliminary data.</text>
</comment>
<dbReference type="PANTHER" id="PTHR22931">
    <property type="entry name" value="PHOSPHOENOLPYRUVATE DIKINASE-RELATED"/>
    <property type="match status" value="1"/>
</dbReference>
<feature type="domain" description="PEP-utilising enzyme mobile" evidence="15">
    <location>
        <begin position="477"/>
        <end position="557"/>
    </location>
</feature>
<evidence type="ECO:0000256" key="9">
    <source>
        <dbReference type="ARBA" id="ARBA00022840"/>
    </source>
</evidence>
<evidence type="ECO:0000256" key="11">
    <source>
        <dbReference type="PIRNR" id="PIRNR000853"/>
    </source>
</evidence>
<evidence type="ECO:0000256" key="12">
    <source>
        <dbReference type="PIRSR" id="PIRSR000853-1"/>
    </source>
</evidence>
<protein>
    <recommendedName>
        <fullName evidence="4 11">Pyruvate, phosphate dikinase</fullName>
        <ecNumber evidence="3 11">2.7.9.1</ecNumber>
    </recommendedName>
</protein>
<comment type="similarity">
    <text evidence="2 11">Belongs to the PEP-utilizing enzyme family.</text>
</comment>
<dbReference type="Pfam" id="PF02896">
    <property type="entry name" value="PEP-utilizers_C"/>
    <property type="match status" value="1"/>
</dbReference>
<feature type="domain" description="Pyruvate phosphate dikinase AMP/ATP-binding" evidence="16">
    <location>
        <begin position="359"/>
        <end position="403"/>
    </location>
</feature>
<evidence type="ECO:0000256" key="4">
    <source>
        <dbReference type="ARBA" id="ARBA00020138"/>
    </source>
</evidence>
<dbReference type="SUPFAM" id="SSF52009">
    <property type="entry name" value="Phosphohistidine domain"/>
    <property type="match status" value="1"/>
</dbReference>
<dbReference type="InterPro" id="IPR008279">
    <property type="entry name" value="PEP-util_enz_mobile_dom"/>
</dbReference>
<name>A0A328U0F4_9BACL</name>
<reference evidence="18 19" key="1">
    <citation type="submission" date="2018-06" db="EMBL/GenBank/DDBJ databases">
        <title>Paenibacillus montanisoli sp. nov., isolated from mountain area soil.</title>
        <authorList>
            <person name="Wu M."/>
        </authorList>
    </citation>
    <scope>NUCLEOTIDE SEQUENCE [LARGE SCALE GENOMIC DNA]</scope>
    <source>
        <strain evidence="18 19">RA17</strain>
    </source>
</reference>
<evidence type="ECO:0000259" key="15">
    <source>
        <dbReference type="Pfam" id="PF00391"/>
    </source>
</evidence>
<evidence type="ECO:0000313" key="19">
    <source>
        <dbReference type="Proteomes" id="UP000249260"/>
    </source>
</evidence>
<evidence type="ECO:0000256" key="3">
    <source>
        <dbReference type="ARBA" id="ARBA00011994"/>
    </source>
</evidence>
<dbReference type="PANTHER" id="PTHR22931:SF9">
    <property type="entry name" value="PYRUVATE, PHOSPHATE DIKINASE 1, CHLOROPLASTIC"/>
    <property type="match status" value="1"/>
</dbReference>
<dbReference type="Gene3D" id="3.50.30.10">
    <property type="entry name" value="Phosphohistidine domain"/>
    <property type="match status" value="1"/>
</dbReference>
<keyword evidence="19" id="KW-1185">Reference proteome</keyword>
<proteinExistence type="inferred from homology"/>
<dbReference type="AlphaFoldDB" id="A0A328U0F4"/>
<dbReference type="InterPro" id="IPR023151">
    <property type="entry name" value="PEP_util_CS"/>
</dbReference>
<dbReference type="GO" id="GO:0016301">
    <property type="term" value="F:kinase activity"/>
    <property type="evidence" value="ECO:0007669"/>
    <property type="project" value="UniProtKB-UniRule"/>
</dbReference>
<dbReference type="NCBIfam" id="NF004531">
    <property type="entry name" value="PRK05878.1"/>
    <property type="match status" value="1"/>
</dbReference>
<dbReference type="InterPro" id="IPR018274">
    <property type="entry name" value="PEP_util_AS"/>
</dbReference>
<dbReference type="GO" id="GO:0050242">
    <property type="term" value="F:pyruvate, phosphate dikinase activity"/>
    <property type="evidence" value="ECO:0007669"/>
    <property type="project" value="UniProtKB-UniRule"/>
</dbReference>
<dbReference type="OrthoDB" id="9765468at2"/>
<feature type="binding site" evidence="13">
    <location>
        <position position="827"/>
    </location>
    <ligand>
        <name>substrate</name>
    </ligand>
</feature>
<evidence type="ECO:0000256" key="1">
    <source>
        <dbReference type="ARBA" id="ARBA00001946"/>
    </source>
</evidence>
<dbReference type="SUPFAM" id="SSF51621">
    <property type="entry name" value="Phosphoenolpyruvate/pyruvate domain"/>
    <property type="match status" value="1"/>
</dbReference>
<evidence type="ECO:0000256" key="5">
    <source>
        <dbReference type="ARBA" id="ARBA00022679"/>
    </source>
</evidence>
<dbReference type="InterPro" id="IPR010121">
    <property type="entry name" value="Pyruvate_phosphate_dikinase"/>
</dbReference>
<feature type="binding site" evidence="14">
    <location>
        <position position="803"/>
    </location>
    <ligand>
        <name>Mg(2+)</name>
        <dbReference type="ChEBI" id="CHEBI:18420"/>
    </ligand>
</feature>
<dbReference type="InterPro" id="IPR013815">
    <property type="entry name" value="ATP_grasp_subdomain_1"/>
</dbReference>
<evidence type="ECO:0000256" key="13">
    <source>
        <dbReference type="PIRSR" id="PIRSR000853-2"/>
    </source>
</evidence>
<feature type="binding site" evidence="13">
    <location>
        <position position="825"/>
    </location>
    <ligand>
        <name>substrate</name>
    </ligand>
</feature>
<dbReference type="EMBL" id="QLUW01000003">
    <property type="protein sequence ID" value="RAP75253.1"/>
    <property type="molecule type" value="Genomic_DNA"/>
</dbReference>
<feature type="active site" description="Proton donor" evidence="12">
    <location>
        <position position="890"/>
    </location>
</feature>
<dbReference type="InterPro" id="IPR040442">
    <property type="entry name" value="Pyrv_kinase-like_dom_sf"/>
</dbReference>
<keyword evidence="5 18" id="KW-0808">Transferase</keyword>
<dbReference type="Gene3D" id="1.20.80.30">
    <property type="match status" value="1"/>
</dbReference>
<dbReference type="InterPro" id="IPR036637">
    <property type="entry name" value="Phosphohistidine_dom_sf"/>
</dbReference>
<evidence type="ECO:0000256" key="2">
    <source>
        <dbReference type="ARBA" id="ARBA00007837"/>
    </source>
</evidence>
<feature type="binding site" evidence="13">
    <location>
        <position position="803"/>
    </location>
    <ligand>
        <name>substrate</name>
    </ligand>
</feature>
<organism evidence="18 19">
    <name type="scientific">Paenibacillus montanisoli</name>
    <dbReference type="NCBI Taxonomy" id="2081970"/>
    <lineage>
        <taxon>Bacteria</taxon>
        <taxon>Bacillati</taxon>
        <taxon>Bacillota</taxon>
        <taxon>Bacilli</taxon>
        <taxon>Bacillales</taxon>
        <taxon>Paenibacillaceae</taxon>
        <taxon>Paenibacillus</taxon>
    </lineage>
</organism>
<feature type="binding site" evidence="13">
    <location>
        <position position="826"/>
    </location>
    <ligand>
        <name>substrate</name>
    </ligand>
</feature>
<evidence type="ECO:0000259" key="16">
    <source>
        <dbReference type="Pfam" id="PF01326"/>
    </source>
</evidence>
<dbReference type="SUPFAM" id="SSF56059">
    <property type="entry name" value="Glutathione synthetase ATP-binding domain-like"/>
    <property type="match status" value="1"/>
</dbReference>
<dbReference type="GO" id="GO:0005524">
    <property type="term" value="F:ATP binding"/>
    <property type="evidence" value="ECO:0007669"/>
    <property type="project" value="UniProtKB-UniRule"/>
</dbReference>
<keyword evidence="18" id="KW-0670">Pyruvate</keyword>
<dbReference type="PROSITE" id="PS00742">
    <property type="entry name" value="PEP_ENZYMES_2"/>
    <property type="match status" value="1"/>
</dbReference>
<dbReference type="Pfam" id="PF01326">
    <property type="entry name" value="PPDK_N"/>
    <property type="match status" value="2"/>
</dbReference>
<dbReference type="InterPro" id="IPR000121">
    <property type="entry name" value="PEP_util_C"/>
</dbReference>
<dbReference type="Proteomes" id="UP000249260">
    <property type="component" value="Unassembled WGS sequence"/>
</dbReference>
<dbReference type="NCBIfam" id="TIGR01828">
    <property type="entry name" value="pyru_phos_dikin"/>
    <property type="match status" value="1"/>
</dbReference>
<keyword evidence="9" id="KW-0067">ATP-binding</keyword>
<evidence type="ECO:0000256" key="10">
    <source>
        <dbReference type="ARBA" id="ARBA00022842"/>
    </source>
</evidence>
<keyword evidence="7" id="KW-0547">Nucleotide-binding</keyword>
<comment type="cofactor">
    <cofactor evidence="1 11 14">
        <name>Mg(2+)</name>
        <dbReference type="ChEBI" id="CHEBI:18420"/>
    </cofactor>
</comment>
<dbReference type="Gene3D" id="1.10.189.10">
    <property type="entry name" value="Pyruvate Phosphate Dikinase, domain 2"/>
    <property type="match status" value="1"/>
</dbReference>
<dbReference type="GO" id="GO:0046872">
    <property type="term" value="F:metal ion binding"/>
    <property type="evidence" value="ECO:0007669"/>
    <property type="project" value="UniProtKB-UniRule"/>
</dbReference>
<evidence type="ECO:0000256" key="8">
    <source>
        <dbReference type="ARBA" id="ARBA00022777"/>
    </source>
</evidence>
<dbReference type="Gene3D" id="3.20.20.60">
    <property type="entry name" value="Phosphoenolpyruvate-binding domains"/>
    <property type="match status" value="1"/>
</dbReference>
<feature type="domain" description="Pyruvate phosphate dikinase AMP/ATP-binding" evidence="16">
    <location>
        <begin position="117"/>
        <end position="352"/>
    </location>
</feature>
<feature type="binding site" evidence="14">
    <location>
        <position position="827"/>
    </location>
    <ligand>
        <name>Mg(2+)</name>
        <dbReference type="ChEBI" id="CHEBI:18420"/>
    </ligand>
</feature>
<dbReference type="Gene3D" id="3.30.470.20">
    <property type="entry name" value="ATP-grasp fold, B domain"/>
    <property type="match status" value="1"/>
</dbReference>
<feature type="binding site" evidence="13">
    <location>
        <position position="615"/>
    </location>
    <ligand>
        <name>substrate</name>
    </ligand>
</feature>
<gene>
    <name evidence="18" type="ORF">DL346_17925</name>
</gene>
<evidence type="ECO:0000259" key="17">
    <source>
        <dbReference type="Pfam" id="PF02896"/>
    </source>
</evidence>
<dbReference type="PIRSF" id="PIRSF000853">
    <property type="entry name" value="PPDK"/>
    <property type="match status" value="1"/>
</dbReference>
<evidence type="ECO:0000256" key="7">
    <source>
        <dbReference type="ARBA" id="ARBA00022741"/>
    </source>
</evidence>
<dbReference type="InterPro" id="IPR002192">
    <property type="entry name" value="PPDK_AMP/ATP-bd"/>
</dbReference>
<dbReference type="Pfam" id="PF00391">
    <property type="entry name" value="PEP-utilizers"/>
    <property type="match status" value="1"/>
</dbReference>
<evidence type="ECO:0000313" key="18">
    <source>
        <dbReference type="EMBL" id="RAP75253.1"/>
    </source>
</evidence>
<evidence type="ECO:0000256" key="14">
    <source>
        <dbReference type="PIRSR" id="PIRSR000853-3"/>
    </source>
</evidence>
<dbReference type="Gene3D" id="3.30.1490.20">
    <property type="entry name" value="ATP-grasp fold, A domain"/>
    <property type="match status" value="1"/>
</dbReference>
<feature type="domain" description="PEP-utilising enzyme C-terminal" evidence="17">
    <location>
        <begin position="573"/>
        <end position="928"/>
    </location>
</feature>
<comment type="catalytic activity">
    <reaction evidence="11">
        <text>pyruvate + phosphate + ATP = phosphoenolpyruvate + AMP + diphosphate + H(+)</text>
        <dbReference type="Rhea" id="RHEA:10756"/>
        <dbReference type="ChEBI" id="CHEBI:15361"/>
        <dbReference type="ChEBI" id="CHEBI:15378"/>
        <dbReference type="ChEBI" id="CHEBI:30616"/>
        <dbReference type="ChEBI" id="CHEBI:33019"/>
        <dbReference type="ChEBI" id="CHEBI:43474"/>
        <dbReference type="ChEBI" id="CHEBI:58702"/>
        <dbReference type="ChEBI" id="CHEBI:456215"/>
        <dbReference type="EC" id="2.7.9.1"/>
    </reaction>
</comment>
<feature type="binding site" evidence="13">
    <location>
        <position position="824"/>
    </location>
    <ligand>
        <name>substrate</name>
    </ligand>
</feature>
<feature type="active site" description="Tele-phosphohistidine intermediate" evidence="12">
    <location>
        <position position="509"/>
    </location>
</feature>
<sequence>MDMKSQNEPKNELGMVICKYCNEVMYTLPTNRLRKFYSECGKEQCALKKQGVKPQSTQPKMVYGLTEGNASMKALLGGKGANLAEMTRSGLPVPQGFTITTEACRAFFRSGNRIEDELLAQIQSALHKLEEETGQQLGDSESPLLVSVRSGSVTSMPGMMDTILNLGLNDDTVLGLAASTGNERFAYDCYRRLIQMFGNVVLGIESYHFEHQLHRLKKNAGAELDQDVTAEGWKNLIASYKSCIKLKTGRDFPQQVHEQLKLAVEAVFKSWNNNRARIYRNIHHIPHDQGTAVNVQRMVFGNKGDDCGTGVVFTRNPSTGDNELFGEYLVNAQGEDVVAGVRTPHSIAALKLAMPVIYEQLAQVCKRLERHYKDMQDIEFTVESGKLFVLQTRTGKRNAQAALKLAVDFVKEGLISREDALQRIEPSHLDQLLHRRIDESKVLDLLAVGLPASPGAAIGVAVFDADSAAEWKRSGRQVILIRPETTPEDIHGLLASEGVLTSRGGMTSHAAVVARGMGKPCVCGCEGVHIDLEARRMIAGENVIEEGDWITLDGASGRVIKGAVPLREAAVTAELLQMLEWADDIRKLGVYANADNPEDAETARSFGAEGIGLCRTEHMFFAPVRLAAMQRMIMADAKDERQSALDELLPMQQSDFEGIFQAMDGLPVTIRLLDPPLHEFLPKINELQRKLENAFRTEEKIQLAQMIRKVQTLHESNPMLGWRGCRLGIVYPEIYAMQIEAIFKAASACMDRGISVHSEIMIPLIGHASELMRLRELVDRIAEQVLRADRKGASGYKVGTMIEVPRAALTARQIANHADFFSFGTNDLTQMTLGYSRDDAEGKFLTHYLEHKVLAHNPFQALDTEGVGQLIEMAVTAGRSAKPSLKTGICGEHGGDKASIAFCHEIGLDYVSCSPYRVPMARIAAAQAAIEQRHRAELV</sequence>
<dbReference type="EC" id="2.7.9.1" evidence="3 11"/>
<evidence type="ECO:0000256" key="6">
    <source>
        <dbReference type="ARBA" id="ARBA00022723"/>
    </source>
</evidence>
<keyword evidence="10 14" id="KW-0460">Magnesium</keyword>
<feature type="binding site" evidence="13">
    <location>
        <position position="671"/>
    </location>
    <ligand>
        <name>substrate</name>
    </ligand>
</feature>
<accession>A0A328U0F4</accession>
<keyword evidence="6 14" id="KW-0479">Metal-binding</keyword>
<keyword evidence="8 18" id="KW-0418">Kinase</keyword>
<dbReference type="InterPro" id="IPR015813">
    <property type="entry name" value="Pyrv/PenolPyrv_kinase-like_dom"/>
</dbReference>